<gene>
    <name evidence="1" type="ORF">SAMN03080617_03534</name>
</gene>
<dbReference type="AlphaFoldDB" id="A0A1G5ZBJ6"/>
<sequence length="262" mass="31313">MSIVHYYSICWNEEKLLPYVLDYYSPICEKMIFLDNESDDRSPEIIRSYKNAEVRNYSSNGEIRDDIYIQIKNNIWKESRGKADWVIVCDVDEILYHPDLIFKLDELKNQGVSIIKPHGFDMYAEDYPEHSLLEITSGIKDNRLLGKCIIFNPNMIDEINYKIGCHKCYPTGTLKFYRKDDIKLLHYKCLKLDFLLDRFDLLKKRLSQFNIQNKFGKHYLAEKELIKKKYYKNLSNSENIFKPSPQGIIGWAYDKFVRKKRW</sequence>
<dbReference type="GO" id="GO:0016740">
    <property type="term" value="F:transferase activity"/>
    <property type="evidence" value="ECO:0007669"/>
    <property type="project" value="UniProtKB-KW"/>
</dbReference>
<dbReference type="InterPro" id="IPR029044">
    <property type="entry name" value="Nucleotide-diphossugar_trans"/>
</dbReference>
<dbReference type="SUPFAM" id="SSF53448">
    <property type="entry name" value="Nucleotide-diphospho-sugar transferases"/>
    <property type="match status" value="1"/>
</dbReference>
<dbReference type="Gene3D" id="3.90.550.10">
    <property type="entry name" value="Spore Coat Polysaccharide Biosynthesis Protein SpsA, Chain A"/>
    <property type="match status" value="1"/>
</dbReference>
<proteinExistence type="predicted"/>
<name>A0A1G5ZBJ6_9BACT</name>
<evidence type="ECO:0000313" key="1">
    <source>
        <dbReference type="EMBL" id="SDA92231.1"/>
    </source>
</evidence>
<keyword evidence="2" id="KW-1185">Reference proteome</keyword>
<dbReference type="EMBL" id="FMXE01000031">
    <property type="protein sequence ID" value="SDA92231.1"/>
    <property type="molecule type" value="Genomic_DNA"/>
</dbReference>
<protein>
    <submittedName>
        <fullName evidence="1">Glycosyl transferase family 2</fullName>
    </submittedName>
</protein>
<dbReference type="OrthoDB" id="928930at2"/>
<dbReference type="Proteomes" id="UP000198756">
    <property type="component" value="Unassembled WGS sequence"/>
</dbReference>
<dbReference type="RefSeq" id="WP_092732901.1">
    <property type="nucleotide sequence ID" value="NZ_FMXE01000031.1"/>
</dbReference>
<accession>A0A1G5ZBJ6</accession>
<dbReference type="Pfam" id="PF13704">
    <property type="entry name" value="Glyco_tranf_2_4"/>
    <property type="match status" value="1"/>
</dbReference>
<evidence type="ECO:0000313" key="2">
    <source>
        <dbReference type="Proteomes" id="UP000198756"/>
    </source>
</evidence>
<reference evidence="2" key="1">
    <citation type="submission" date="2016-10" db="EMBL/GenBank/DDBJ databases">
        <authorList>
            <person name="Varghese N."/>
            <person name="Submissions S."/>
        </authorList>
    </citation>
    <scope>NUCLEOTIDE SEQUENCE [LARGE SCALE GENOMIC DNA]</scope>
    <source>
        <strain evidence="2">DSM 22703</strain>
    </source>
</reference>
<organism evidence="1 2">
    <name type="scientific">Algoriphagus alkaliphilus</name>
    <dbReference type="NCBI Taxonomy" id="279824"/>
    <lineage>
        <taxon>Bacteria</taxon>
        <taxon>Pseudomonadati</taxon>
        <taxon>Bacteroidota</taxon>
        <taxon>Cytophagia</taxon>
        <taxon>Cytophagales</taxon>
        <taxon>Cyclobacteriaceae</taxon>
        <taxon>Algoriphagus</taxon>
    </lineage>
</organism>
<dbReference type="STRING" id="279824.SAMN03080617_03534"/>
<keyword evidence="1" id="KW-0808">Transferase</keyword>